<dbReference type="RefSeq" id="WP_151969858.1">
    <property type="nucleotide sequence ID" value="NZ_AP019860.1"/>
</dbReference>
<accession>A0A5S9IPM3</accession>
<protein>
    <submittedName>
        <fullName evidence="1">Uncharacterized protein</fullName>
    </submittedName>
</protein>
<organism evidence="1 2">
    <name type="scientific">Uabimicrobium amorphum</name>
    <dbReference type="NCBI Taxonomy" id="2596890"/>
    <lineage>
        <taxon>Bacteria</taxon>
        <taxon>Pseudomonadati</taxon>
        <taxon>Planctomycetota</taxon>
        <taxon>Candidatus Uabimicrobiia</taxon>
        <taxon>Candidatus Uabimicrobiales</taxon>
        <taxon>Candidatus Uabimicrobiaceae</taxon>
        <taxon>Candidatus Uabimicrobium</taxon>
    </lineage>
</organism>
<reference evidence="1 2" key="1">
    <citation type="submission" date="2019-08" db="EMBL/GenBank/DDBJ databases">
        <title>Complete genome sequence of Candidatus Uab amorphum.</title>
        <authorList>
            <person name="Shiratori T."/>
            <person name="Suzuki S."/>
            <person name="Kakizawa Y."/>
            <person name="Ishida K."/>
        </authorList>
    </citation>
    <scope>NUCLEOTIDE SEQUENCE [LARGE SCALE GENOMIC DNA]</scope>
    <source>
        <strain evidence="1 2">SRT547</strain>
    </source>
</reference>
<gene>
    <name evidence="1" type="ORF">UABAM_04146</name>
</gene>
<name>A0A5S9IPM3_UABAM</name>
<dbReference type="KEGG" id="uam:UABAM_04146"/>
<evidence type="ECO:0000313" key="2">
    <source>
        <dbReference type="Proteomes" id="UP000326354"/>
    </source>
</evidence>
<keyword evidence="2" id="KW-1185">Reference proteome</keyword>
<proteinExistence type="predicted"/>
<evidence type="ECO:0000313" key="1">
    <source>
        <dbReference type="EMBL" id="BBM85768.1"/>
    </source>
</evidence>
<dbReference type="AlphaFoldDB" id="A0A5S9IPM3"/>
<sequence>MRQKYILERLLLRYIASVNTLSPQKVPIFDGVVLPSQLKFTEEFIDHYSQMAQKIVLHRLVETFSWRTFFFSKDDTTYRCTVADPMFWQDIQFCFTQKGANALWLYYTKKQVSWESLNPWDAMFISMVVPQIVGSCYSDEWLLSNDAHWLVIAYFMITRKENFTYRHIPHSAYLHNFKKIVYPLRFLLIELVANSYGKIWKVLDDVQQSSSDGYWDSGYRYDLDLRDRKFWTWLQDMETHLDIEVVTKAYEYWCNEGIIGYDDSDFLQKNEREWQLFKNISGLKEMKKSLGSINLLGENK</sequence>
<dbReference type="EMBL" id="AP019860">
    <property type="protein sequence ID" value="BBM85768.1"/>
    <property type="molecule type" value="Genomic_DNA"/>
</dbReference>
<dbReference type="Proteomes" id="UP000326354">
    <property type="component" value="Chromosome"/>
</dbReference>